<dbReference type="AlphaFoldDB" id="A0A1H2BGA8"/>
<proteinExistence type="predicted"/>
<protein>
    <submittedName>
        <fullName evidence="1">Uncharacterized protein</fullName>
    </submittedName>
</protein>
<evidence type="ECO:0000313" key="1">
    <source>
        <dbReference type="EMBL" id="SDT57228.1"/>
    </source>
</evidence>
<evidence type="ECO:0000313" key="2">
    <source>
        <dbReference type="Proteomes" id="UP000198481"/>
    </source>
</evidence>
<gene>
    <name evidence="1" type="ORF">SAMN05216222_5168</name>
</gene>
<dbReference type="EMBL" id="LT629762">
    <property type="protein sequence ID" value="SDT57228.1"/>
    <property type="molecule type" value="Genomic_DNA"/>
</dbReference>
<organism evidence="1 2">
    <name type="scientific">Pseudomonas prosekii</name>
    <dbReference type="NCBI Taxonomy" id="1148509"/>
    <lineage>
        <taxon>Bacteria</taxon>
        <taxon>Pseudomonadati</taxon>
        <taxon>Pseudomonadota</taxon>
        <taxon>Gammaproteobacteria</taxon>
        <taxon>Pseudomonadales</taxon>
        <taxon>Pseudomonadaceae</taxon>
        <taxon>Pseudomonas</taxon>
    </lineage>
</organism>
<name>A0A1H2BGA8_9PSED</name>
<reference evidence="2" key="1">
    <citation type="submission" date="2016-10" db="EMBL/GenBank/DDBJ databases">
        <authorList>
            <person name="Varghese N."/>
            <person name="Submissions S."/>
        </authorList>
    </citation>
    <scope>NUCLEOTIDE SEQUENCE [LARGE SCALE GENOMIC DNA]</scope>
    <source>
        <strain evidence="2">LMG 26867</strain>
    </source>
</reference>
<accession>A0A1H2BGA8</accession>
<dbReference type="Proteomes" id="UP000198481">
    <property type="component" value="Chromosome I"/>
</dbReference>
<sequence length="82" mass="8990">MCTMTHFAHRPTQHQNSCGAMHPALLQADGLDLQAFTLPTFQVVPAGKAFFHIRETSTGRVRGFRTDHNQACALARSLAARA</sequence>